<accession>A0A5C3MB79</accession>
<dbReference type="EMBL" id="ML213603">
    <property type="protein sequence ID" value="TFK38421.1"/>
    <property type="molecule type" value="Genomic_DNA"/>
</dbReference>
<reference evidence="1 2" key="1">
    <citation type="journal article" date="2019" name="Nat. Ecol. Evol.">
        <title>Megaphylogeny resolves global patterns of mushroom evolution.</title>
        <authorList>
            <person name="Varga T."/>
            <person name="Krizsan K."/>
            <person name="Foldi C."/>
            <person name="Dima B."/>
            <person name="Sanchez-Garcia M."/>
            <person name="Sanchez-Ramirez S."/>
            <person name="Szollosi G.J."/>
            <person name="Szarkandi J.G."/>
            <person name="Papp V."/>
            <person name="Albert L."/>
            <person name="Andreopoulos W."/>
            <person name="Angelini C."/>
            <person name="Antonin V."/>
            <person name="Barry K.W."/>
            <person name="Bougher N.L."/>
            <person name="Buchanan P."/>
            <person name="Buyck B."/>
            <person name="Bense V."/>
            <person name="Catcheside P."/>
            <person name="Chovatia M."/>
            <person name="Cooper J."/>
            <person name="Damon W."/>
            <person name="Desjardin D."/>
            <person name="Finy P."/>
            <person name="Geml J."/>
            <person name="Haridas S."/>
            <person name="Hughes K."/>
            <person name="Justo A."/>
            <person name="Karasinski D."/>
            <person name="Kautmanova I."/>
            <person name="Kiss B."/>
            <person name="Kocsube S."/>
            <person name="Kotiranta H."/>
            <person name="LaButti K.M."/>
            <person name="Lechner B.E."/>
            <person name="Liimatainen K."/>
            <person name="Lipzen A."/>
            <person name="Lukacs Z."/>
            <person name="Mihaltcheva S."/>
            <person name="Morgado L.N."/>
            <person name="Niskanen T."/>
            <person name="Noordeloos M.E."/>
            <person name="Ohm R.A."/>
            <person name="Ortiz-Santana B."/>
            <person name="Ovrebo C."/>
            <person name="Racz N."/>
            <person name="Riley R."/>
            <person name="Savchenko A."/>
            <person name="Shiryaev A."/>
            <person name="Soop K."/>
            <person name="Spirin V."/>
            <person name="Szebenyi C."/>
            <person name="Tomsovsky M."/>
            <person name="Tulloss R.E."/>
            <person name="Uehling J."/>
            <person name="Grigoriev I.V."/>
            <person name="Vagvolgyi C."/>
            <person name="Papp T."/>
            <person name="Martin F.M."/>
            <person name="Miettinen O."/>
            <person name="Hibbett D.S."/>
            <person name="Nagy L.G."/>
        </authorList>
    </citation>
    <scope>NUCLEOTIDE SEQUENCE [LARGE SCALE GENOMIC DNA]</scope>
    <source>
        <strain evidence="1 2">CBS 166.37</strain>
    </source>
</reference>
<dbReference type="AlphaFoldDB" id="A0A5C3MB79"/>
<gene>
    <name evidence="1" type="ORF">BDQ12DRAFT_683640</name>
</gene>
<organism evidence="1 2">
    <name type="scientific">Crucibulum laeve</name>
    <dbReference type="NCBI Taxonomy" id="68775"/>
    <lineage>
        <taxon>Eukaryota</taxon>
        <taxon>Fungi</taxon>
        <taxon>Dikarya</taxon>
        <taxon>Basidiomycota</taxon>
        <taxon>Agaricomycotina</taxon>
        <taxon>Agaricomycetes</taxon>
        <taxon>Agaricomycetidae</taxon>
        <taxon>Agaricales</taxon>
        <taxon>Agaricineae</taxon>
        <taxon>Nidulariaceae</taxon>
        <taxon>Crucibulum</taxon>
    </lineage>
</organism>
<name>A0A5C3MB79_9AGAR</name>
<evidence type="ECO:0000313" key="1">
    <source>
        <dbReference type="EMBL" id="TFK38421.1"/>
    </source>
</evidence>
<keyword evidence="2" id="KW-1185">Reference proteome</keyword>
<evidence type="ECO:0000313" key="2">
    <source>
        <dbReference type="Proteomes" id="UP000308652"/>
    </source>
</evidence>
<proteinExistence type="predicted"/>
<dbReference type="Proteomes" id="UP000308652">
    <property type="component" value="Unassembled WGS sequence"/>
</dbReference>
<protein>
    <submittedName>
        <fullName evidence="1">Uncharacterized protein</fullName>
    </submittedName>
</protein>
<sequence>MSPLFCVQCIPRICAGEDVVLSTLSGAALVTRFEVRGSEVQFAVKSVAKEDHMLFYYCIKPSFEQSISCMMRMYISDFLPRPYHRLFEIPCHRPYLSIS</sequence>